<gene>
    <name evidence="4" type="primary">Aste57867_8725</name>
    <name evidence="3" type="ORF">As57867_008691</name>
    <name evidence="4" type="ORF">ASTE57867_8725</name>
</gene>
<dbReference type="Pfam" id="PF25342">
    <property type="entry name" value="GT_PLOD"/>
    <property type="match status" value="1"/>
</dbReference>
<sequence length="581" mass="64052">MRSPRQYRWPLVALVICGALLGATDLLTYNNILLHKAKGPTAAAVLTSLRGQEANANQIPASFNQPLVQDAVDGVRQEREYIVGDDGNVDESIVSDESTVGDDDGVANDDLPVDDDQDDPAEDTSLEEGDIDENALVGDAHVVTDLAPPQDDTLVPENMDEARDSKSEGQRPSLPQPQVQVPLQPAKHVAATQADATLGGAFKPRALRYITLADNPHYDGICLTATSVFLSDGVLQVLAWNHSSRFFDGTSCGAQCEPNAHGDFRVGQQKKVHWLTHYFEHNQELDDDDLVLFTDAWDVVIQSDLRAITDRFLQQTDNQRGVIFNGEPTCGDSFAMPGASSNANQISFFHLSQGQYGDQLRAASFPVQLASTHPVRNIQGTEICNMIAAKTSINSIAEGPNWSLGSGGIVGDVQSIRAFIRRVNQVHDEQQKKYETQLSPFFFYGDQISFQLAYVRFPEINVKVDTSGDIFFVTSHFIAPGDLDKFNLETGCSKDYFLNGQPSKLAWDGTAPLILHFPGTLPLVQNAIWPTKYAPGQYKHLYTFCAPNVIEYVRSESPKKYFFDVDRQQNVLISTICSKYS</sequence>
<feature type="region of interest" description="Disordered" evidence="1">
    <location>
        <begin position="81"/>
        <end position="133"/>
    </location>
</feature>
<dbReference type="OrthoDB" id="69177at2759"/>
<organism evidence="4 5">
    <name type="scientific">Aphanomyces stellatus</name>
    <dbReference type="NCBI Taxonomy" id="120398"/>
    <lineage>
        <taxon>Eukaryota</taxon>
        <taxon>Sar</taxon>
        <taxon>Stramenopiles</taxon>
        <taxon>Oomycota</taxon>
        <taxon>Saprolegniomycetes</taxon>
        <taxon>Saprolegniales</taxon>
        <taxon>Verrucalvaceae</taxon>
        <taxon>Aphanomyces</taxon>
    </lineage>
</organism>
<reference evidence="4 5" key="1">
    <citation type="submission" date="2019-03" db="EMBL/GenBank/DDBJ databases">
        <authorList>
            <person name="Gaulin E."/>
            <person name="Dumas B."/>
        </authorList>
    </citation>
    <scope>NUCLEOTIDE SEQUENCE [LARGE SCALE GENOMIC DNA]</scope>
    <source>
        <strain evidence="4">CBS 568.67</strain>
    </source>
</reference>
<evidence type="ECO:0000259" key="2">
    <source>
        <dbReference type="Pfam" id="PF25342"/>
    </source>
</evidence>
<dbReference type="Proteomes" id="UP000332933">
    <property type="component" value="Unassembled WGS sequence"/>
</dbReference>
<feature type="compositionally biased region" description="Acidic residues" evidence="1">
    <location>
        <begin position="99"/>
        <end position="133"/>
    </location>
</feature>
<feature type="compositionally biased region" description="Basic and acidic residues" evidence="1">
    <location>
        <begin position="160"/>
        <end position="169"/>
    </location>
</feature>
<proteinExistence type="predicted"/>
<accession>A0A485KL60</accession>
<feature type="region of interest" description="Disordered" evidence="1">
    <location>
        <begin position="145"/>
        <end position="178"/>
    </location>
</feature>
<dbReference type="CDD" id="cd22997">
    <property type="entry name" value="GT_LH"/>
    <property type="match status" value="1"/>
</dbReference>
<evidence type="ECO:0000313" key="3">
    <source>
        <dbReference type="EMBL" id="KAF0700772.1"/>
    </source>
</evidence>
<evidence type="ECO:0000313" key="4">
    <source>
        <dbReference type="EMBL" id="VFT85611.1"/>
    </source>
</evidence>
<dbReference type="InterPro" id="IPR057589">
    <property type="entry name" value="GT_PLOD"/>
</dbReference>
<reference evidence="3" key="2">
    <citation type="submission" date="2019-06" db="EMBL/GenBank/DDBJ databases">
        <title>Genomics analysis of Aphanomyces spp. identifies a new class of oomycete effector associated with host adaptation.</title>
        <authorList>
            <person name="Gaulin E."/>
        </authorList>
    </citation>
    <scope>NUCLEOTIDE SEQUENCE</scope>
    <source>
        <strain evidence="3">CBS 578.67</strain>
    </source>
</reference>
<feature type="domain" description="PLOD1-3-like GT" evidence="2">
    <location>
        <begin position="261"/>
        <end position="330"/>
    </location>
</feature>
<name>A0A485KL60_9STRA</name>
<dbReference type="AlphaFoldDB" id="A0A485KL60"/>
<evidence type="ECO:0000313" key="5">
    <source>
        <dbReference type="Proteomes" id="UP000332933"/>
    </source>
</evidence>
<dbReference type="EMBL" id="CAADRA010005134">
    <property type="protein sequence ID" value="VFT85611.1"/>
    <property type="molecule type" value="Genomic_DNA"/>
</dbReference>
<evidence type="ECO:0000256" key="1">
    <source>
        <dbReference type="SAM" id="MobiDB-lite"/>
    </source>
</evidence>
<keyword evidence="5" id="KW-1185">Reference proteome</keyword>
<dbReference type="EMBL" id="VJMH01005113">
    <property type="protein sequence ID" value="KAF0700772.1"/>
    <property type="molecule type" value="Genomic_DNA"/>
</dbReference>
<protein>
    <submittedName>
        <fullName evidence="4">Aste57867_8725 protein</fullName>
    </submittedName>
</protein>